<proteinExistence type="predicted"/>
<evidence type="ECO:0000313" key="2">
    <source>
        <dbReference type="Proteomes" id="UP001501410"/>
    </source>
</evidence>
<accession>A0ABP8MVK1</accession>
<sequence length="287" mass="33651">MTREVTYRLASVTREKYTFLRELSHKQFDQYVGQIKRLHILQAEGKLFKLIELNYQDLREKIENYRFYKDDSEVFDLGFIYLDSNRMVLNFLSSIRTYLDHTETRLKRKYGEVSSEFQLFKNVTSQCFDSSFAYRFLSKLRNYAQHCGLPAGSISLTSDEHGNTFTLLLERDNLLANFDSWGKTVKEDLKQQKNEFDLMHLIDQKFKLLEYVNKIISDHEYRKHYSDARELLLLMKEVNQESEGAPAVMQISTIGDDYSGASLIIHDFPYEAISRASGIKITVLPPI</sequence>
<dbReference type="Proteomes" id="UP001501410">
    <property type="component" value="Unassembled WGS sequence"/>
</dbReference>
<protein>
    <recommendedName>
        <fullName evidence="3">Cthe-2314-like HEPN domain-containing protein</fullName>
    </recommendedName>
</protein>
<organism evidence="1 2">
    <name type="scientific">Rurimicrobium arvi</name>
    <dbReference type="NCBI Taxonomy" id="2049916"/>
    <lineage>
        <taxon>Bacteria</taxon>
        <taxon>Pseudomonadati</taxon>
        <taxon>Bacteroidota</taxon>
        <taxon>Chitinophagia</taxon>
        <taxon>Chitinophagales</taxon>
        <taxon>Chitinophagaceae</taxon>
        <taxon>Rurimicrobium</taxon>
    </lineage>
</organism>
<keyword evidence="2" id="KW-1185">Reference proteome</keyword>
<evidence type="ECO:0000313" key="1">
    <source>
        <dbReference type="EMBL" id="GAA4456881.1"/>
    </source>
</evidence>
<gene>
    <name evidence="1" type="ORF">GCM10023092_22830</name>
</gene>
<comment type="caution">
    <text evidence="1">The sequence shown here is derived from an EMBL/GenBank/DDBJ whole genome shotgun (WGS) entry which is preliminary data.</text>
</comment>
<dbReference type="EMBL" id="BAABEZ010000022">
    <property type="protein sequence ID" value="GAA4456881.1"/>
    <property type="molecule type" value="Genomic_DNA"/>
</dbReference>
<dbReference type="RefSeq" id="WP_344827090.1">
    <property type="nucleotide sequence ID" value="NZ_BAABEZ010000022.1"/>
</dbReference>
<reference evidence="2" key="1">
    <citation type="journal article" date="2019" name="Int. J. Syst. Evol. Microbiol.">
        <title>The Global Catalogue of Microorganisms (GCM) 10K type strain sequencing project: providing services to taxonomists for standard genome sequencing and annotation.</title>
        <authorList>
            <consortium name="The Broad Institute Genomics Platform"/>
            <consortium name="The Broad Institute Genome Sequencing Center for Infectious Disease"/>
            <person name="Wu L."/>
            <person name="Ma J."/>
        </authorList>
    </citation>
    <scope>NUCLEOTIDE SEQUENCE [LARGE SCALE GENOMIC DNA]</scope>
    <source>
        <strain evidence="2">JCM 31921</strain>
    </source>
</reference>
<name>A0ABP8MVK1_9BACT</name>
<evidence type="ECO:0008006" key="3">
    <source>
        <dbReference type="Google" id="ProtNLM"/>
    </source>
</evidence>